<dbReference type="Proteomes" id="UP000054538">
    <property type="component" value="Unassembled WGS sequence"/>
</dbReference>
<protein>
    <submittedName>
        <fullName evidence="2">Unplaced genomic scaffold scaffold_800, whole genome shotgun sequence</fullName>
    </submittedName>
</protein>
<evidence type="ECO:0000313" key="2">
    <source>
        <dbReference type="EMBL" id="KIK82493.1"/>
    </source>
</evidence>
<reference evidence="2 3" key="1">
    <citation type="submission" date="2014-04" db="EMBL/GenBank/DDBJ databases">
        <authorList>
            <consortium name="DOE Joint Genome Institute"/>
            <person name="Kuo A."/>
            <person name="Kohler A."/>
            <person name="Jargeat P."/>
            <person name="Nagy L.G."/>
            <person name="Floudas D."/>
            <person name="Copeland A."/>
            <person name="Barry K.W."/>
            <person name="Cichocki N."/>
            <person name="Veneault-Fourrey C."/>
            <person name="LaButti K."/>
            <person name="Lindquist E.A."/>
            <person name="Lipzen A."/>
            <person name="Lundell T."/>
            <person name="Morin E."/>
            <person name="Murat C."/>
            <person name="Sun H."/>
            <person name="Tunlid A."/>
            <person name="Henrissat B."/>
            <person name="Grigoriev I.V."/>
            <person name="Hibbett D.S."/>
            <person name="Martin F."/>
            <person name="Nordberg H.P."/>
            <person name="Cantor M.N."/>
            <person name="Hua S.X."/>
        </authorList>
    </citation>
    <scope>NUCLEOTIDE SEQUENCE [LARGE SCALE GENOMIC DNA]</scope>
    <source>
        <strain evidence="2 3">Ve08.2h10</strain>
    </source>
</reference>
<keyword evidence="3" id="KW-1185">Reference proteome</keyword>
<accession>A0A0D0D372</accession>
<feature type="region of interest" description="Disordered" evidence="1">
    <location>
        <begin position="1"/>
        <end position="53"/>
    </location>
</feature>
<feature type="compositionally biased region" description="Polar residues" evidence="1">
    <location>
        <begin position="1"/>
        <end position="17"/>
    </location>
</feature>
<evidence type="ECO:0000256" key="1">
    <source>
        <dbReference type="SAM" id="MobiDB-lite"/>
    </source>
</evidence>
<feature type="region of interest" description="Disordered" evidence="1">
    <location>
        <begin position="109"/>
        <end position="131"/>
    </location>
</feature>
<feature type="compositionally biased region" description="Basic and acidic residues" evidence="1">
    <location>
        <begin position="42"/>
        <end position="53"/>
    </location>
</feature>
<proteinExistence type="predicted"/>
<feature type="compositionally biased region" description="Basic and acidic residues" evidence="1">
    <location>
        <begin position="18"/>
        <end position="33"/>
    </location>
</feature>
<dbReference type="STRING" id="930991.A0A0D0D372"/>
<dbReference type="HOGENOM" id="CLU_066687_0_0_1"/>
<dbReference type="InParanoid" id="A0A0D0D372"/>
<organism evidence="2 3">
    <name type="scientific">Paxillus rubicundulus Ve08.2h10</name>
    <dbReference type="NCBI Taxonomy" id="930991"/>
    <lineage>
        <taxon>Eukaryota</taxon>
        <taxon>Fungi</taxon>
        <taxon>Dikarya</taxon>
        <taxon>Basidiomycota</taxon>
        <taxon>Agaricomycotina</taxon>
        <taxon>Agaricomycetes</taxon>
        <taxon>Agaricomycetidae</taxon>
        <taxon>Boletales</taxon>
        <taxon>Paxilineae</taxon>
        <taxon>Paxillaceae</taxon>
        <taxon>Paxillus</taxon>
    </lineage>
</organism>
<gene>
    <name evidence="2" type="ORF">PAXRUDRAFT_14715</name>
</gene>
<dbReference type="AlphaFoldDB" id="A0A0D0D372"/>
<name>A0A0D0D372_9AGAM</name>
<sequence length="259" mass="30083">MSSSATNNLTKWSNEQLCKNEDNDKNELDEKKSMEHRHHIKVQKEAEHQRAEEEMRWKAEEEVKRKMEVEAQRRVEAEAKACAEELQSRQGPSPMLWVLRCWGGMRDESSQRCEQPGDTQPMQQRKWEEVMSPQARKKKVWTQSLVADKEEEEDEEAEGVGEDCDILGALTKVLAMVVTEMWDMAADRRCVAAESHVQTEWMLGILEEIWGCLDPEFSPEEPEVGLEEEFEEEEVVEVTKEREALKGWSKEEAEVDESV</sequence>
<dbReference type="EMBL" id="KN825622">
    <property type="protein sequence ID" value="KIK82493.1"/>
    <property type="molecule type" value="Genomic_DNA"/>
</dbReference>
<evidence type="ECO:0000313" key="3">
    <source>
        <dbReference type="Proteomes" id="UP000054538"/>
    </source>
</evidence>
<reference evidence="3" key="2">
    <citation type="submission" date="2015-01" db="EMBL/GenBank/DDBJ databases">
        <title>Evolutionary Origins and Diversification of the Mycorrhizal Mutualists.</title>
        <authorList>
            <consortium name="DOE Joint Genome Institute"/>
            <consortium name="Mycorrhizal Genomics Consortium"/>
            <person name="Kohler A."/>
            <person name="Kuo A."/>
            <person name="Nagy L.G."/>
            <person name="Floudas D."/>
            <person name="Copeland A."/>
            <person name="Barry K.W."/>
            <person name="Cichocki N."/>
            <person name="Veneault-Fourrey C."/>
            <person name="LaButti K."/>
            <person name="Lindquist E.A."/>
            <person name="Lipzen A."/>
            <person name="Lundell T."/>
            <person name="Morin E."/>
            <person name="Murat C."/>
            <person name="Riley R."/>
            <person name="Ohm R."/>
            <person name="Sun H."/>
            <person name="Tunlid A."/>
            <person name="Henrissat B."/>
            <person name="Grigoriev I.V."/>
            <person name="Hibbett D.S."/>
            <person name="Martin F."/>
        </authorList>
    </citation>
    <scope>NUCLEOTIDE SEQUENCE [LARGE SCALE GENOMIC DNA]</scope>
    <source>
        <strain evidence="3">Ve08.2h10</strain>
    </source>
</reference>